<gene>
    <name evidence="2" type="primary">PxGV-Corf38</name>
    <name evidence="3" type="synonym">PxGV-Morf38</name>
</gene>
<dbReference type="EMBL" id="KU529791">
    <property type="protein sequence ID" value="AMQ35650.1"/>
    <property type="molecule type" value="Genomic_DNA"/>
</dbReference>
<protein>
    <submittedName>
        <fullName evidence="2">PxGV-Corf38 protein</fullName>
    </submittedName>
    <submittedName>
        <fullName evidence="3">PxGV-Morf38 protein</fullName>
    </submittedName>
</protein>
<proteinExistence type="predicted"/>
<evidence type="ECO:0000313" key="3">
    <source>
        <dbReference type="EMBL" id="AMQ35884.1"/>
    </source>
</evidence>
<accession>A0A142DVN2</accession>
<reference evidence="2" key="1">
    <citation type="submission" date="2016-01" db="EMBL/GenBank/DDBJ databases">
        <title>Complete Genome Sequences of Four Plutella xylostella Granulovirus Isolates.</title>
        <authorList>
            <person name="Spence R.J."/>
            <person name="Noune C."/>
            <person name="Hauxwell C."/>
        </authorList>
    </citation>
    <scope>NUCLEOTIDE SEQUENCE</scope>
    <source>
        <strain evidence="2">PxGV_C</strain>
        <strain evidence="3">PxGV_M</strain>
    </source>
</reference>
<organism evidence="2">
    <name type="scientific">Plutella xylostella granulovirus</name>
    <dbReference type="NCBI Taxonomy" id="98383"/>
    <lineage>
        <taxon>Viruses</taxon>
        <taxon>Viruses incertae sedis</taxon>
        <taxon>Naldaviricetes</taxon>
        <taxon>Lefavirales</taxon>
        <taxon>Baculoviridae</taxon>
        <taxon>Betabaculovirus</taxon>
        <taxon>Betabaculovirus pluxylostellae</taxon>
    </lineage>
</organism>
<name>A0A142DVN2_9BBAC</name>
<evidence type="ECO:0000313" key="2">
    <source>
        <dbReference type="EMBL" id="AMQ35650.1"/>
    </source>
</evidence>
<sequence>MNRTVVNWIRERNAFKEQDKRIRNLVMSNYSGLSGTTENMIVQVLNRVNEERIKYKSNANTKTSINYDFKERKNTSSRRSPTLENLIQNVEQVSVTALAKALLELDDRAEDVYLKAVDFEKKLNEEDEECYRTIANLKAELNERNARRFDEEMVKRLKRDYEIELSGQANKHAEELEDANEKLQKCLLALKVVKQECDEDKTLLLKEVNQYKQKYIECAKQFSKCKQKLQEYKLKTDDCERNLEKDITVCNNIRRQLEIDLEKYKLLYNNLCIEDDTEKRDLIQQNKLLSYQISQLQSDLDIRNNELEEIEESINNIKIEPYEDPQIEHETYPAIENTKVEYVEESIVKTEPKENYQEALELVLKKFNVEIKEDLEFRVRHLFKNILKEIYFVIIKMPTLYTDKEYFIDTTKKYFINTKVQDYDEFLINLKDYGDELTSMKIGDENALKMIDAVLTNSVPVNKILIENLYQILKRIKEETATKSPVTKRKFNEEVLVEEEPKRKKSVTEINEDTIVDLNNSDYSESEI</sequence>
<keyword evidence="1" id="KW-0175">Coiled coil</keyword>
<feature type="coiled-coil region" evidence="1">
    <location>
        <begin position="162"/>
        <end position="196"/>
    </location>
</feature>
<evidence type="ECO:0000256" key="1">
    <source>
        <dbReference type="SAM" id="Coils"/>
    </source>
</evidence>
<dbReference type="EMBL" id="KU529793">
    <property type="protein sequence ID" value="AMQ35884.1"/>
    <property type="molecule type" value="Genomic_DNA"/>
</dbReference>
<feature type="coiled-coil region" evidence="1">
    <location>
        <begin position="254"/>
        <end position="320"/>
    </location>
</feature>